<dbReference type="AlphaFoldDB" id="A0A0D8Y5D5"/>
<evidence type="ECO:0000313" key="9">
    <source>
        <dbReference type="EMBL" id="KJH51402.1"/>
    </source>
</evidence>
<keyword evidence="7" id="KW-0862">Zinc</keyword>
<evidence type="ECO:0000259" key="8">
    <source>
        <dbReference type="Pfam" id="PF00432"/>
    </source>
</evidence>
<evidence type="ECO:0000256" key="1">
    <source>
        <dbReference type="ARBA" id="ARBA00001947"/>
    </source>
</evidence>
<keyword evidence="3" id="KW-0637">Prenyltransferase</keyword>
<dbReference type="InterPro" id="IPR045089">
    <property type="entry name" value="PGGT1B-like"/>
</dbReference>
<accession>A0A0D8Y5D5</accession>
<evidence type="ECO:0000256" key="2">
    <source>
        <dbReference type="ARBA" id="ARBA00010497"/>
    </source>
</evidence>
<dbReference type="Pfam" id="PF00432">
    <property type="entry name" value="Prenyltrans"/>
    <property type="match status" value="1"/>
</dbReference>
<keyword evidence="4 9" id="KW-0808">Transferase</keyword>
<organism evidence="9 10">
    <name type="scientific">Dictyocaulus viviparus</name>
    <name type="common">Bovine lungworm</name>
    <dbReference type="NCBI Taxonomy" id="29172"/>
    <lineage>
        <taxon>Eukaryota</taxon>
        <taxon>Metazoa</taxon>
        <taxon>Ecdysozoa</taxon>
        <taxon>Nematoda</taxon>
        <taxon>Chromadorea</taxon>
        <taxon>Rhabditida</taxon>
        <taxon>Rhabditina</taxon>
        <taxon>Rhabditomorpha</taxon>
        <taxon>Strongyloidea</taxon>
        <taxon>Metastrongylidae</taxon>
        <taxon>Dictyocaulus</taxon>
    </lineage>
</organism>
<dbReference type="STRING" id="29172.A0A0D8Y5D5"/>
<comment type="cofactor">
    <cofactor evidence="1">
        <name>Zn(2+)</name>
        <dbReference type="ChEBI" id="CHEBI:29105"/>
    </cofactor>
</comment>
<name>A0A0D8Y5D5_DICVI</name>
<gene>
    <name evidence="9" type="ORF">DICVIV_02416</name>
</gene>
<keyword evidence="10" id="KW-1185">Reference proteome</keyword>
<dbReference type="SUPFAM" id="SSF48239">
    <property type="entry name" value="Terpenoid cyclases/Protein prenyltransferases"/>
    <property type="match status" value="1"/>
</dbReference>
<protein>
    <submittedName>
        <fullName evidence="9">Prenyltransferase and squalene oxidase repeat-containing domain protein</fullName>
    </submittedName>
</protein>
<evidence type="ECO:0000256" key="3">
    <source>
        <dbReference type="ARBA" id="ARBA00022602"/>
    </source>
</evidence>
<evidence type="ECO:0000256" key="4">
    <source>
        <dbReference type="ARBA" id="ARBA00022679"/>
    </source>
</evidence>
<dbReference type="InterPro" id="IPR001330">
    <property type="entry name" value="Prenyltrans"/>
</dbReference>
<dbReference type="EMBL" id="KN716184">
    <property type="protein sequence ID" value="KJH51402.1"/>
    <property type="molecule type" value="Genomic_DNA"/>
</dbReference>
<evidence type="ECO:0000313" key="10">
    <source>
        <dbReference type="Proteomes" id="UP000053766"/>
    </source>
</evidence>
<dbReference type="GO" id="GO:0005953">
    <property type="term" value="C:CAAX-protein geranylgeranyltransferase complex"/>
    <property type="evidence" value="ECO:0007669"/>
    <property type="project" value="TreeGrafter"/>
</dbReference>
<dbReference type="GO" id="GO:0004662">
    <property type="term" value="F:CAAX-protein geranylgeranyltransferase activity"/>
    <property type="evidence" value="ECO:0007669"/>
    <property type="project" value="TreeGrafter"/>
</dbReference>
<dbReference type="GO" id="GO:0046872">
    <property type="term" value="F:metal ion binding"/>
    <property type="evidence" value="ECO:0007669"/>
    <property type="project" value="UniProtKB-KW"/>
</dbReference>
<reference evidence="10" key="2">
    <citation type="journal article" date="2016" name="Sci. Rep.">
        <title>Dictyocaulus viviparus genome, variome and transcriptome elucidate lungworm biology and support future intervention.</title>
        <authorList>
            <person name="McNulty S.N."/>
            <person name="Strube C."/>
            <person name="Rosa B.A."/>
            <person name="Martin J.C."/>
            <person name="Tyagi R."/>
            <person name="Choi Y.J."/>
            <person name="Wang Q."/>
            <person name="Hallsworth Pepin K."/>
            <person name="Zhang X."/>
            <person name="Ozersky P."/>
            <person name="Wilson R.K."/>
            <person name="Sternberg P.W."/>
            <person name="Gasser R.B."/>
            <person name="Mitreva M."/>
        </authorList>
    </citation>
    <scope>NUCLEOTIDE SEQUENCE [LARGE SCALE GENOMIC DNA]</scope>
    <source>
        <strain evidence="10">HannoverDv2000</strain>
    </source>
</reference>
<feature type="domain" description="Prenyltransferase alpha-alpha toroid" evidence="8">
    <location>
        <begin position="541"/>
        <end position="808"/>
    </location>
</feature>
<dbReference type="InterPro" id="IPR008930">
    <property type="entry name" value="Terpenoid_cyclase/PrenylTrfase"/>
</dbReference>
<evidence type="ECO:0000256" key="7">
    <source>
        <dbReference type="ARBA" id="ARBA00022833"/>
    </source>
</evidence>
<dbReference type="PANTHER" id="PTHR11774:SF4">
    <property type="entry name" value="GERANYLGERANYL TRANSFERASE TYPE-1 SUBUNIT BETA"/>
    <property type="match status" value="1"/>
</dbReference>
<dbReference type="PANTHER" id="PTHR11774">
    <property type="entry name" value="GERANYLGERANYL TRANSFERASE TYPE BETA SUBUNIT"/>
    <property type="match status" value="1"/>
</dbReference>
<evidence type="ECO:0000256" key="5">
    <source>
        <dbReference type="ARBA" id="ARBA00022723"/>
    </source>
</evidence>
<keyword evidence="5" id="KW-0479">Metal-binding</keyword>
<proteinExistence type="inferred from homology"/>
<reference evidence="9 10" key="1">
    <citation type="submission" date="2013-11" db="EMBL/GenBank/DDBJ databases">
        <title>Draft genome of the bovine lungworm Dictyocaulus viviparus.</title>
        <authorList>
            <person name="Mitreva M."/>
        </authorList>
    </citation>
    <scope>NUCLEOTIDE SEQUENCE [LARGE SCALE GENOMIC DNA]</scope>
    <source>
        <strain evidence="9 10">HannoverDv2000</strain>
    </source>
</reference>
<dbReference type="Proteomes" id="UP000053766">
    <property type="component" value="Unassembled WGS sequence"/>
</dbReference>
<comment type="similarity">
    <text evidence="2">Belongs to the protein prenyltransferase subunit beta family.</text>
</comment>
<evidence type="ECO:0000256" key="6">
    <source>
        <dbReference type="ARBA" id="ARBA00022737"/>
    </source>
</evidence>
<dbReference type="Gene3D" id="1.50.10.20">
    <property type="match status" value="1"/>
</dbReference>
<sequence>MSALYCEPKLRDFGLANCGWRGFGGILLDHNSGEYISQYNLAAYWKRSVAPIITGFVEPLLPPDPIKTAPRRPPGHFRCDMDSGYVNNVNLLAARRKGPKKMGVWFVSENAGQNMIQEFKIKVKDGVLFSKHGIGSEIDMKDPVQELRTSQTIENQLWVRCKHHLSVANPNTADVVRVFKDSVRCYEENVLLPGHVTLCDANGMVWSGPINLPLSRTKSSSNDIKALSHSDHPRIVFVSSAYEVRTLDLRLDSILNSTMVFSVPELSKRGPMDKVVYVPSESMGRPHIQHIRSLPEKPHNIFVITTHSAYLCDDRFPKHPVLQLPHTIPYGSHVLLPTSPVTDPCGSGCIISVYLLDHLVTDISVSHLYIHESNIWSAILPIHSVGKCSDIFETMNPPFPNKGQYIFNPIMGMDVVQGYEDNYGRPTDFLLRASSDGSVWFQSMRYGHIDSISLKGMWLSSRKRVEDFFNVMTENEVCKRFLHNDEIYSVFYPTTTVDVEFEDDMHPTNYYNWEPSGKTLHKECQPLESLQPSHPEAVLPSIVETVWKKSIDKIWKFCGFRGCLGTESKGDASVYITANLAQTYSALLCLVILGDDLKGVDRAAVLETVRKSQKDDGSFWSEGHGSESDMRFVFCAVSISHILQDYSCIKWSLLGSFIRSSLNYDGGIGQSPGDESHGGSTFCAIASLSLANRLWDGSVLSSRDIERLVKWALWKQDQGFHGRANKADDSCYAFWLGATLEILDAYHFVDKDKLRSFLLVAQNEQLGGFCKVPEMSESPDLLHTYFSVAALSLLHEPGVSPINASLNVSRHVYEHIRRLGT</sequence>
<keyword evidence="6" id="KW-0677">Repeat</keyword>
<dbReference type="OrthoDB" id="24893at2759"/>